<gene>
    <name evidence="1" type="ORF">EJ08DRAFT_694290</name>
</gene>
<reference evidence="1" key="1">
    <citation type="journal article" date="2020" name="Stud. Mycol.">
        <title>101 Dothideomycetes genomes: a test case for predicting lifestyles and emergence of pathogens.</title>
        <authorList>
            <person name="Haridas S."/>
            <person name="Albert R."/>
            <person name="Binder M."/>
            <person name="Bloem J."/>
            <person name="Labutti K."/>
            <person name="Salamov A."/>
            <person name="Andreopoulos B."/>
            <person name="Baker S."/>
            <person name="Barry K."/>
            <person name="Bills G."/>
            <person name="Bluhm B."/>
            <person name="Cannon C."/>
            <person name="Castanera R."/>
            <person name="Culley D."/>
            <person name="Daum C."/>
            <person name="Ezra D."/>
            <person name="Gonzalez J."/>
            <person name="Henrissat B."/>
            <person name="Kuo A."/>
            <person name="Liang C."/>
            <person name="Lipzen A."/>
            <person name="Lutzoni F."/>
            <person name="Magnuson J."/>
            <person name="Mondo S."/>
            <person name="Nolan M."/>
            <person name="Ohm R."/>
            <person name="Pangilinan J."/>
            <person name="Park H.-J."/>
            <person name="Ramirez L."/>
            <person name="Alfaro M."/>
            <person name="Sun H."/>
            <person name="Tritt A."/>
            <person name="Yoshinaga Y."/>
            <person name="Zwiers L.-H."/>
            <person name="Turgeon B."/>
            <person name="Goodwin S."/>
            <person name="Spatafora J."/>
            <person name="Crous P."/>
            <person name="Grigoriev I."/>
        </authorList>
    </citation>
    <scope>NUCLEOTIDE SEQUENCE</scope>
    <source>
        <strain evidence="1">CBS 130266</strain>
    </source>
</reference>
<organism evidence="1 2">
    <name type="scientific">Tothia fuscella</name>
    <dbReference type="NCBI Taxonomy" id="1048955"/>
    <lineage>
        <taxon>Eukaryota</taxon>
        <taxon>Fungi</taxon>
        <taxon>Dikarya</taxon>
        <taxon>Ascomycota</taxon>
        <taxon>Pezizomycotina</taxon>
        <taxon>Dothideomycetes</taxon>
        <taxon>Pleosporomycetidae</taxon>
        <taxon>Venturiales</taxon>
        <taxon>Cylindrosympodiaceae</taxon>
        <taxon>Tothia</taxon>
    </lineage>
</organism>
<dbReference type="EMBL" id="MU007019">
    <property type="protein sequence ID" value="KAF2433811.1"/>
    <property type="molecule type" value="Genomic_DNA"/>
</dbReference>
<name>A0A9P4NZ89_9PEZI</name>
<evidence type="ECO:0000313" key="1">
    <source>
        <dbReference type="EMBL" id="KAF2433811.1"/>
    </source>
</evidence>
<proteinExistence type="predicted"/>
<comment type="caution">
    <text evidence="1">The sequence shown here is derived from an EMBL/GenBank/DDBJ whole genome shotgun (WGS) entry which is preliminary data.</text>
</comment>
<accession>A0A9P4NZ89</accession>
<keyword evidence="2" id="KW-1185">Reference proteome</keyword>
<dbReference type="OrthoDB" id="4149149at2759"/>
<dbReference type="Proteomes" id="UP000800235">
    <property type="component" value="Unassembled WGS sequence"/>
</dbReference>
<dbReference type="AlphaFoldDB" id="A0A9P4NZ89"/>
<sequence length="336" mass="38533">MKMAQSRRAQPGTDLEVDLMILDYLLYMATKALLEEQVARREDEEELNLSELPLQMVNSFLRMFKHRHQDPVPETARFRLRLLKFSTLYGRRLSANATTPLPAELEALRQTHRRRAEEWWDAALPSQGNFADPVFQDRLPRSERRTSTTSLDHSESTALADLVPMFVALSAARSELQDTDAANITTQWMELAGEFMLQAALEQCLVYGTGSASKLREIFSWGWRPSPTQVAWDDERTVNHMFCEEGRAREVEGWAKIRREYVEMLTPPQGVPLLTHLQNLTAQLPLDRFEGELLNFVHALQEGQDVPVLVQLENGQVTGLTARETEALKQRIRMPF</sequence>
<evidence type="ECO:0000313" key="2">
    <source>
        <dbReference type="Proteomes" id="UP000800235"/>
    </source>
</evidence>
<protein>
    <submittedName>
        <fullName evidence="1">Uncharacterized protein</fullName>
    </submittedName>
</protein>